<evidence type="ECO:0000313" key="4">
    <source>
        <dbReference type="EnsemblPlants" id="PAC:32962030.CDS.1"/>
    </source>
</evidence>
<dbReference type="HOGENOM" id="CLU_1100032_0_0_1"/>
<feature type="region of interest" description="Disordered" evidence="1">
    <location>
        <begin position="228"/>
        <end position="253"/>
    </location>
</feature>
<dbReference type="Gramene" id="Pp3c14_21520V3.2">
    <property type="protein sequence ID" value="PAC:32962031.CDS.1"/>
    <property type="gene ID" value="Pp3c14_21520"/>
</dbReference>
<organism evidence="3">
    <name type="scientific">Physcomitrium patens</name>
    <name type="common">Spreading-leaved earth moss</name>
    <name type="synonym">Physcomitrella patens</name>
    <dbReference type="NCBI Taxonomy" id="3218"/>
    <lineage>
        <taxon>Eukaryota</taxon>
        <taxon>Viridiplantae</taxon>
        <taxon>Streptophyta</taxon>
        <taxon>Embryophyta</taxon>
        <taxon>Bryophyta</taxon>
        <taxon>Bryophytina</taxon>
        <taxon>Bryopsida</taxon>
        <taxon>Funariidae</taxon>
        <taxon>Funariales</taxon>
        <taxon>Funariaceae</taxon>
        <taxon>Physcomitrium</taxon>
    </lineage>
</organism>
<dbReference type="Gramene" id="Pp3c14_21520V3.1">
    <property type="protein sequence ID" value="PAC:32962030.CDS.1"/>
    <property type="gene ID" value="Pp3c14_21520"/>
</dbReference>
<feature type="region of interest" description="Disordered" evidence="1">
    <location>
        <begin position="163"/>
        <end position="214"/>
    </location>
</feature>
<dbReference type="AlphaFoldDB" id="A9RXP8"/>
<evidence type="ECO:0000313" key="5">
    <source>
        <dbReference type="Proteomes" id="UP000006727"/>
    </source>
</evidence>
<feature type="domain" description="Dof-type" evidence="2">
    <location>
        <begin position="75"/>
        <end position="109"/>
    </location>
</feature>
<evidence type="ECO:0000313" key="3">
    <source>
        <dbReference type="EMBL" id="PNR41433.1"/>
    </source>
</evidence>
<sequence length="253" mass="28621">MEPQEFVHLSKTCTKCGSINNCKYRYLNNGKKDQPRYQCLACKAFFSHILHGRSKCKKYLKPRGMDPPELLGIDKTCTKCNELNNARFLYYNNKSRSQPRFQCLECQQQFQFRLNMQALLRSDQRDDTPKHADMKLKVTGEHNNALNRVGSDNQTLADEVRNPPLAEETSNAAQAGKLDIPSKIEEDGNPVQQTDDSGIPMHIDEAYDPDLNGLQEEEFEEFISSLLLENEESVQAEEGAAPPAPIEDHAEGG</sequence>
<dbReference type="InterPro" id="IPR003851">
    <property type="entry name" value="Znf_Dof"/>
</dbReference>
<dbReference type="GO" id="GO:0003677">
    <property type="term" value="F:DNA binding"/>
    <property type="evidence" value="ECO:0007669"/>
    <property type="project" value="InterPro"/>
</dbReference>
<accession>A9RXP8</accession>
<protein>
    <recommendedName>
        <fullName evidence="2">Dof-type domain-containing protein</fullName>
    </recommendedName>
</protein>
<reference evidence="4" key="3">
    <citation type="submission" date="2020-12" db="UniProtKB">
        <authorList>
            <consortium name="EnsemblPlants"/>
        </authorList>
    </citation>
    <scope>IDENTIFICATION</scope>
</reference>
<evidence type="ECO:0000259" key="2">
    <source>
        <dbReference type="Pfam" id="PF02701"/>
    </source>
</evidence>
<dbReference type="GO" id="GO:0006355">
    <property type="term" value="P:regulation of DNA-templated transcription"/>
    <property type="evidence" value="ECO:0007669"/>
    <property type="project" value="InterPro"/>
</dbReference>
<dbReference type="EnsemblPlants" id="Pp3c14_21520V3.2">
    <property type="protein sequence ID" value="PAC:32962031.CDS.1"/>
    <property type="gene ID" value="Pp3c14_21520"/>
</dbReference>
<gene>
    <name evidence="3" type="ORF">PHYPA_018836</name>
</gene>
<dbReference type="EMBL" id="ABEU02000014">
    <property type="protein sequence ID" value="PNR41433.1"/>
    <property type="molecule type" value="Genomic_DNA"/>
</dbReference>
<name>A9RXP8_PHYPA</name>
<dbReference type="Pfam" id="PF02701">
    <property type="entry name" value="Zn_ribbon_Dof"/>
    <property type="match status" value="2"/>
</dbReference>
<dbReference type="Proteomes" id="UP000006727">
    <property type="component" value="Chromosome 14"/>
</dbReference>
<proteinExistence type="predicted"/>
<dbReference type="InParanoid" id="A9RXP8"/>
<keyword evidence="5" id="KW-1185">Reference proteome</keyword>
<feature type="domain" description="Dof-type" evidence="2">
    <location>
        <begin position="11"/>
        <end position="47"/>
    </location>
</feature>
<evidence type="ECO:0000256" key="1">
    <source>
        <dbReference type="SAM" id="MobiDB-lite"/>
    </source>
</evidence>
<dbReference type="EnsemblPlants" id="Pp3c14_21520V3.1">
    <property type="protein sequence ID" value="PAC:32962030.CDS.1"/>
    <property type="gene ID" value="Pp3c14_21520"/>
</dbReference>
<reference evidence="3 5" key="1">
    <citation type="journal article" date="2008" name="Science">
        <title>The Physcomitrella genome reveals evolutionary insights into the conquest of land by plants.</title>
        <authorList>
            <person name="Rensing S."/>
            <person name="Lang D."/>
            <person name="Zimmer A."/>
            <person name="Terry A."/>
            <person name="Salamov A."/>
            <person name="Shapiro H."/>
            <person name="Nishiyama T."/>
            <person name="Perroud P.-F."/>
            <person name="Lindquist E."/>
            <person name="Kamisugi Y."/>
            <person name="Tanahashi T."/>
            <person name="Sakakibara K."/>
            <person name="Fujita T."/>
            <person name="Oishi K."/>
            <person name="Shin-I T."/>
            <person name="Kuroki Y."/>
            <person name="Toyoda A."/>
            <person name="Suzuki Y."/>
            <person name="Hashimoto A."/>
            <person name="Yamaguchi K."/>
            <person name="Sugano A."/>
            <person name="Kohara Y."/>
            <person name="Fujiyama A."/>
            <person name="Anterola A."/>
            <person name="Aoki S."/>
            <person name="Ashton N."/>
            <person name="Barbazuk W.B."/>
            <person name="Barker E."/>
            <person name="Bennetzen J."/>
            <person name="Bezanilla M."/>
            <person name="Blankenship R."/>
            <person name="Cho S.H."/>
            <person name="Dutcher S."/>
            <person name="Estelle M."/>
            <person name="Fawcett J.A."/>
            <person name="Gundlach H."/>
            <person name="Hanada K."/>
            <person name="Heyl A."/>
            <person name="Hicks K.A."/>
            <person name="Hugh J."/>
            <person name="Lohr M."/>
            <person name="Mayer K."/>
            <person name="Melkozernov A."/>
            <person name="Murata T."/>
            <person name="Nelson D."/>
            <person name="Pils B."/>
            <person name="Prigge M."/>
            <person name="Reiss B."/>
            <person name="Renner T."/>
            <person name="Rombauts S."/>
            <person name="Rushton P."/>
            <person name="Sanderfoot A."/>
            <person name="Schween G."/>
            <person name="Shiu S.-H."/>
            <person name="Stueber K."/>
            <person name="Theodoulou F.L."/>
            <person name="Tu H."/>
            <person name="Van de Peer Y."/>
            <person name="Verrier P.J."/>
            <person name="Waters E."/>
            <person name="Wood A."/>
            <person name="Yang L."/>
            <person name="Cove D."/>
            <person name="Cuming A."/>
            <person name="Hasebe M."/>
            <person name="Lucas S."/>
            <person name="Mishler D.B."/>
            <person name="Reski R."/>
            <person name="Grigoriev I."/>
            <person name="Quatrano R.S."/>
            <person name="Boore J.L."/>
        </authorList>
    </citation>
    <scope>NUCLEOTIDE SEQUENCE [LARGE SCALE GENOMIC DNA]</scope>
    <source>
        <strain evidence="4 5">cv. Gransden 2004</strain>
    </source>
</reference>
<reference evidence="3 5" key="2">
    <citation type="journal article" date="2018" name="Plant J.">
        <title>The Physcomitrella patens chromosome-scale assembly reveals moss genome structure and evolution.</title>
        <authorList>
            <person name="Lang D."/>
            <person name="Ullrich K.K."/>
            <person name="Murat F."/>
            <person name="Fuchs J."/>
            <person name="Jenkins J."/>
            <person name="Haas F.B."/>
            <person name="Piednoel M."/>
            <person name="Gundlach H."/>
            <person name="Van Bel M."/>
            <person name="Meyberg R."/>
            <person name="Vives C."/>
            <person name="Morata J."/>
            <person name="Symeonidi A."/>
            <person name="Hiss M."/>
            <person name="Muchero W."/>
            <person name="Kamisugi Y."/>
            <person name="Saleh O."/>
            <person name="Blanc G."/>
            <person name="Decker E.L."/>
            <person name="van Gessel N."/>
            <person name="Grimwood J."/>
            <person name="Hayes R.D."/>
            <person name="Graham S.W."/>
            <person name="Gunter L.E."/>
            <person name="McDaniel S.F."/>
            <person name="Hoernstein S.N.W."/>
            <person name="Larsson A."/>
            <person name="Li F.W."/>
            <person name="Perroud P.F."/>
            <person name="Phillips J."/>
            <person name="Ranjan P."/>
            <person name="Rokshar D.S."/>
            <person name="Rothfels C.J."/>
            <person name="Schneider L."/>
            <person name="Shu S."/>
            <person name="Stevenson D.W."/>
            <person name="Thummler F."/>
            <person name="Tillich M."/>
            <person name="Villarreal Aguilar J.C."/>
            <person name="Widiez T."/>
            <person name="Wong G.K."/>
            <person name="Wymore A."/>
            <person name="Zhang Y."/>
            <person name="Zimmer A.D."/>
            <person name="Quatrano R.S."/>
            <person name="Mayer K.F.X."/>
            <person name="Goodstein D."/>
            <person name="Casacuberta J.M."/>
            <person name="Vandepoele K."/>
            <person name="Reski R."/>
            <person name="Cuming A.C."/>
            <person name="Tuskan G.A."/>
            <person name="Maumus F."/>
            <person name="Salse J."/>
            <person name="Schmutz J."/>
            <person name="Rensing S.A."/>
        </authorList>
    </citation>
    <scope>NUCLEOTIDE SEQUENCE [LARGE SCALE GENOMIC DNA]</scope>
    <source>
        <strain evidence="4 5">cv. Gransden 2004</strain>
    </source>
</reference>
<dbReference type="PaxDb" id="3218-PP1S34_307V6.1"/>